<organism evidence="2 3">
    <name type="scientific">Portunus trituberculatus</name>
    <name type="common">Swimming crab</name>
    <name type="synonym">Neptunus trituberculatus</name>
    <dbReference type="NCBI Taxonomy" id="210409"/>
    <lineage>
        <taxon>Eukaryota</taxon>
        <taxon>Metazoa</taxon>
        <taxon>Ecdysozoa</taxon>
        <taxon>Arthropoda</taxon>
        <taxon>Crustacea</taxon>
        <taxon>Multicrustacea</taxon>
        <taxon>Malacostraca</taxon>
        <taxon>Eumalacostraca</taxon>
        <taxon>Eucarida</taxon>
        <taxon>Decapoda</taxon>
        <taxon>Pleocyemata</taxon>
        <taxon>Brachyura</taxon>
        <taxon>Eubrachyura</taxon>
        <taxon>Portunoidea</taxon>
        <taxon>Portunidae</taxon>
        <taxon>Portuninae</taxon>
        <taxon>Portunus</taxon>
    </lineage>
</organism>
<evidence type="ECO:0000256" key="1">
    <source>
        <dbReference type="SAM" id="MobiDB-lite"/>
    </source>
</evidence>
<name>A0A5B7CL46_PORTR</name>
<feature type="compositionally biased region" description="Gly residues" evidence="1">
    <location>
        <begin position="30"/>
        <end position="39"/>
    </location>
</feature>
<keyword evidence="3" id="KW-1185">Reference proteome</keyword>
<sequence length="117" mass="12311">MAIPLVSQSADQASRPLDPSDLAETDPGEKGGATGGGRRAAGASGTILGRWGPQTQVRAQVKVEAQVWACQEVVTHGVLGEVVTRPRQVPVSRIWGGVVVVVAVQRQGRQHGKQGWQ</sequence>
<feature type="region of interest" description="Disordered" evidence="1">
    <location>
        <begin position="1"/>
        <end position="49"/>
    </location>
</feature>
<accession>A0A5B7CL46</accession>
<proteinExistence type="predicted"/>
<evidence type="ECO:0000313" key="3">
    <source>
        <dbReference type="Proteomes" id="UP000324222"/>
    </source>
</evidence>
<gene>
    <name evidence="2" type="ORF">E2C01_003046</name>
</gene>
<evidence type="ECO:0000313" key="2">
    <source>
        <dbReference type="EMBL" id="MPC10412.1"/>
    </source>
</evidence>
<dbReference type="AlphaFoldDB" id="A0A5B7CL46"/>
<feature type="compositionally biased region" description="Polar residues" evidence="1">
    <location>
        <begin position="1"/>
        <end position="12"/>
    </location>
</feature>
<reference evidence="2 3" key="1">
    <citation type="submission" date="2019-05" db="EMBL/GenBank/DDBJ databases">
        <title>Another draft genome of Portunus trituberculatus and its Hox gene families provides insights of decapod evolution.</title>
        <authorList>
            <person name="Jeong J.-H."/>
            <person name="Song I."/>
            <person name="Kim S."/>
            <person name="Choi T."/>
            <person name="Kim D."/>
            <person name="Ryu S."/>
            <person name="Kim W."/>
        </authorList>
    </citation>
    <scope>NUCLEOTIDE SEQUENCE [LARGE SCALE GENOMIC DNA]</scope>
    <source>
        <tissue evidence="2">Muscle</tissue>
    </source>
</reference>
<dbReference type="EMBL" id="VSRR010000116">
    <property type="protein sequence ID" value="MPC10412.1"/>
    <property type="molecule type" value="Genomic_DNA"/>
</dbReference>
<dbReference type="Proteomes" id="UP000324222">
    <property type="component" value="Unassembled WGS sequence"/>
</dbReference>
<comment type="caution">
    <text evidence="2">The sequence shown here is derived from an EMBL/GenBank/DDBJ whole genome shotgun (WGS) entry which is preliminary data.</text>
</comment>
<protein>
    <submittedName>
        <fullName evidence="2">Uncharacterized protein</fullName>
    </submittedName>
</protein>